<dbReference type="GO" id="GO:0004015">
    <property type="term" value="F:adenosylmethionine-8-amino-7-oxononanoate transaminase activity"/>
    <property type="evidence" value="ECO:0007669"/>
    <property type="project" value="TreeGrafter"/>
</dbReference>
<keyword evidence="3" id="KW-0808">Transferase</keyword>
<comment type="caution">
    <text evidence="5">The sequence shown here is derived from an EMBL/GenBank/DDBJ whole genome shotgun (WGS) entry which is preliminary data.</text>
</comment>
<comment type="subcellular location">
    <subcellularLocation>
        <location evidence="1">Mitochondrion</location>
    </subcellularLocation>
</comment>
<protein>
    <recommendedName>
        <fullName evidence="7">PLP-dependent transferase</fullName>
    </recommendedName>
</protein>
<dbReference type="PROSITE" id="PS00600">
    <property type="entry name" value="AA_TRANSFER_CLASS_3"/>
    <property type="match status" value="1"/>
</dbReference>
<accession>A0AAD5X795</accession>
<dbReference type="InterPro" id="IPR015421">
    <property type="entry name" value="PyrdxlP-dep_Trfase_major"/>
</dbReference>
<keyword evidence="4" id="KW-0663">Pyridoxal phosphate</keyword>
<dbReference type="GO" id="GO:0009102">
    <property type="term" value="P:biotin biosynthetic process"/>
    <property type="evidence" value="ECO:0007669"/>
    <property type="project" value="TreeGrafter"/>
</dbReference>
<dbReference type="PANTHER" id="PTHR42684">
    <property type="entry name" value="ADENOSYLMETHIONINE-8-AMINO-7-OXONONANOATE AMINOTRANSFERASE"/>
    <property type="match status" value="1"/>
</dbReference>
<name>A0AAD5X795_9FUNG</name>
<dbReference type="GO" id="GO:0005739">
    <property type="term" value="C:mitochondrion"/>
    <property type="evidence" value="ECO:0007669"/>
    <property type="project" value="UniProtKB-SubCell"/>
</dbReference>
<evidence type="ECO:0000256" key="4">
    <source>
        <dbReference type="ARBA" id="ARBA00022898"/>
    </source>
</evidence>
<proteinExistence type="predicted"/>
<dbReference type="Pfam" id="PF00202">
    <property type="entry name" value="Aminotran_3"/>
    <property type="match status" value="1"/>
</dbReference>
<evidence type="ECO:0000256" key="1">
    <source>
        <dbReference type="ARBA" id="ARBA00004173"/>
    </source>
</evidence>
<evidence type="ECO:0000313" key="6">
    <source>
        <dbReference type="Proteomes" id="UP001212841"/>
    </source>
</evidence>
<gene>
    <name evidence="5" type="ORF">HK097_004141</name>
</gene>
<dbReference type="InterPro" id="IPR049704">
    <property type="entry name" value="Aminotrans_3_PPA_site"/>
</dbReference>
<dbReference type="Gene3D" id="3.90.1150.10">
    <property type="entry name" value="Aspartate Aminotransferase, domain 1"/>
    <property type="match status" value="1"/>
</dbReference>
<dbReference type="AlphaFoldDB" id="A0AAD5X795"/>
<dbReference type="InterPro" id="IPR005814">
    <property type="entry name" value="Aminotrans_3"/>
</dbReference>
<dbReference type="InterPro" id="IPR015422">
    <property type="entry name" value="PyrdxlP-dep_Trfase_small"/>
</dbReference>
<dbReference type="EMBL" id="JADGJD010000202">
    <property type="protein sequence ID" value="KAJ3053503.1"/>
    <property type="molecule type" value="Genomic_DNA"/>
</dbReference>
<dbReference type="Gene3D" id="3.40.50.300">
    <property type="entry name" value="P-loop containing nucleotide triphosphate hydrolases"/>
    <property type="match status" value="1"/>
</dbReference>
<evidence type="ECO:0000256" key="3">
    <source>
        <dbReference type="ARBA" id="ARBA00022679"/>
    </source>
</evidence>
<dbReference type="CDD" id="cd03109">
    <property type="entry name" value="DTBS"/>
    <property type="match status" value="1"/>
</dbReference>
<evidence type="ECO:0008006" key="7">
    <source>
        <dbReference type="Google" id="ProtNLM"/>
    </source>
</evidence>
<dbReference type="SUPFAM" id="SSF52540">
    <property type="entry name" value="P-loop containing nucleoside triphosphate hydrolases"/>
    <property type="match status" value="1"/>
</dbReference>
<dbReference type="GO" id="GO:0030170">
    <property type="term" value="F:pyridoxal phosphate binding"/>
    <property type="evidence" value="ECO:0007669"/>
    <property type="project" value="InterPro"/>
</dbReference>
<keyword evidence="6" id="KW-1185">Reference proteome</keyword>
<evidence type="ECO:0000256" key="2">
    <source>
        <dbReference type="ARBA" id="ARBA00022576"/>
    </source>
</evidence>
<organism evidence="5 6">
    <name type="scientific">Rhizophlyctis rosea</name>
    <dbReference type="NCBI Taxonomy" id="64517"/>
    <lineage>
        <taxon>Eukaryota</taxon>
        <taxon>Fungi</taxon>
        <taxon>Fungi incertae sedis</taxon>
        <taxon>Chytridiomycota</taxon>
        <taxon>Chytridiomycota incertae sedis</taxon>
        <taxon>Chytridiomycetes</taxon>
        <taxon>Rhizophlyctidales</taxon>
        <taxon>Rhizophlyctidaceae</taxon>
        <taxon>Rhizophlyctis</taxon>
    </lineage>
</organism>
<dbReference type="PANTHER" id="PTHR42684:SF3">
    <property type="entry name" value="ADENOSYLMETHIONINE-8-AMINO-7-OXONONANOATE AMINOTRANSFERASE"/>
    <property type="match status" value="1"/>
</dbReference>
<dbReference type="GO" id="GO:0004141">
    <property type="term" value="F:dethiobiotin synthase activity"/>
    <property type="evidence" value="ECO:0007669"/>
    <property type="project" value="TreeGrafter"/>
</dbReference>
<dbReference type="InterPro" id="IPR015424">
    <property type="entry name" value="PyrdxlP-dep_Trfase"/>
</dbReference>
<dbReference type="Pfam" id="PF13500">
    <property type="entry name" value="AAA_26"/>
    <property type="match status" value="1"/>
</dbReference>
<keyword evidence="2" id="KW-0032">Aminotransferase</keyword>
<dbReference type="Proteomes" id="UP001212841">
    <property type="component" value="Unassembled WGS sequence"/>
</dbReference>
<sequence>MPGIRALTAGFPTYQIFAANTGVGKTVVSTALCRAATQVRLTDFERRLGRLQNDSVAARKVFYLKPVQTGYPIDSDAGHVSTYCQEAMSRVLYTYEEPASPHLTALKEGPLVSDKELLNAVQTAYNGAVKAANGYPSIMFLETAGGVNSPVMSGTLQCNAYRPFRHPVILVGDSKLGGVSTTLSAYESLVLRGYDIASVLMFHSEKYKNHEIVQRNIDRGVNVYTIPTPPPIPEPRGLEREPTRHEKMLDYTNMMVYYGDVDPVVRTVVEDALARHESRVGRLESMGEAGTEKLWWPFTQHKLVSSTTVIDSAYGDYYTTYDSGAASQSSNTQNTTAIPGTTRTQFDACASWWTQGLGHGNPSLSRATAYAAGRYGHVIYPECVHEPALGLAEKLLNTVGKGWASRVFYSDDGSTATEIALKMALKRTEKDHLKMGVKGKDGEGCMKDLEIVGIQGSYHGDTIGAMDASDPNVYNAKVNWYSGRGIWFEPPTIVMKDGKYTVRVPDQYSNSQHQTYKTLSQVFSSTRDTSDLAEFYRTHLTQSIENAQSKGHRYGALIIEPIIMGAGGMLFVDPVFQRALIKVARSLSPPLPVIYDEVFTGIRRLGPMAPGVELLGIEPDIACYAKALTAGVVPLAVTLTSERVFRAFEGSKRDEALLHGHSFSAHPVGCFVAGRALEQIGGLEGGVEGVWDQERVRAISSLSSVNWVVALGTVLAVEPAGGSTQTVQNILSQLRNWAFPKLADGASVYARPLGSVVYIISSHVTGKEDADALLDALESVLKKEVEGIVGDVACIV</sequence>
<dbReference type="InterPro" id="IPR027417">
    <property type="entry name" value="P-loop_NTPase"/>
</dbReference>
<dbReference type="Gene3D" id="3.40.640.10">
    <property type="entry name" value="Type I PLP-dependent aspartate aminotransferase-like (Major domain)"/>
    <property type="match status" value="1"/>
</dbReference>
<evidence type="ECO:0000313" key="5">
    <source>
        <dbReference type="EMBL" id="KAJ3053503.1"/>
    </source>
</evidence>
<dbReference type="SUPFAM" id="SSF53383">
    <property type="entry name" value="PLP-dependent transferases"/>
    <property type="match status" value="1"/>
</dbReference>
<reference evidence="5" key="1">
    <citation type="submission" date="2020-05" db="EMBL/GenBank/DDBJ databases">
        <title>Phylogenomic resolution of chytrid fungi.</title>
        <authorList>
            <person name="Stajich J.E."/>
            <person name="Amses K."/>
            <person name="Simmons R."/>
            <person name="Seto K."/>
            <person name="Myers J."/>
            <person name="Bonds A."/>
            <person name="Quandt C.A."/>
            <person name="Barry K."/>
            <person name="Liu P."/>
            <person name="Grigoriev I."/>
            <person name="Longcore J.E."/>
            <person name="James T.Y."/>
        </authorList>
    </citation>
    <scope>NUCLEOTIDE SEQUENCE</scope>
    <source>
        <strain evidence="5">JEL0318</strain>
    </source>
</reference>